<dbReference type="RefSeq" id="WP_013764781.1">
    <property type="nucleotide sequence ID" value="NC_015510.1"/>
</dbReference>
<dbReference type="HOGENOM" id="CLU_966077_0_0_10"/>
<protein>
    <recommendedName>
        <fullName evidence="4">Lipoprotein</fullName>
    </recommendedName>
</protein>
<dbReference type="AlphaFoldDB" id="F4KVA6"/>
<dbReference type="eggNOG" id="ENOG5032WPD">
    <property type="taxonomic scope" value="Bacteria"/>
</dbReference>
<reference key="2">
    <citation type="submission" date="2011-04" db="EMBL/GenBank/DDBJ databases">
        <title>Complete sequence of chromosome of Haliscomenobacter hydrossis DSM 1100.</title>
        <authorList>
            <consortium name="US DOE Joint Genome Institute (JGI-PGF)"/>
            <person name="Lucas S."/>
            <person name="Han J."/>
            <person name="Lapidus A."/>
            <person name="Bruce D."/>
            <person name="Goodwin L."/>
            <person name="Pitluck S."/>
            <person name="Peters L."/>
            <person name="Kyrpides N."/>
            <person name="Mavromatis K."/>
            <person name="Ivanova N."/>
            <person name="Ovchinnikova G."/>
            <person name="Pagani I."/>
            <person name="Daligault H."/>
            <person name="Detter J.C."/>
            <person name="Han C."/>
            <person name="Land M."/>
            <person name="Hauser L."/>
            <person name="Markowitz V."/>
            <person name="Cheng J.-F."/>
            <person name="Hugenholtz P."/>
            <person name="Woyke T."/>
            <person name="Wu D."/>
            <person name="Verbarg S."/>
            <person name="Frueling A."/>
            <person name="Brambilla E."/>
            <person name="Klenk H.-P."/>
            <person name="Eisen J.A."/>
        </authorList>
    </citation>
    <scope>NUCLEOTIDE SEQUENCE</scope>
    <source>
        <strain>DSM 1100</strain>
    </source>
</reference>
<accession>F4KVA6</accession>
<sequence>MKKHLAQIAVFAAAFAICLFGLMQCTQKAAQQTEKEEAPTPLTTHAEGADTLRSEDIAESEVKPITLKWLPSTGMHALLDNLDLSDIIVSHDWAELGFYGADRYKIEFYFAEVTKDEKDPFLYHVVGKNRHKKVVSEFKGTLRIDSLAQITDPNLDTEEVSDMGVQRMYSAGGSFTLAEDSLSKYSGRFTGRLKMDFASYDKAPTEIWFFSDTPNKGSGIRYDGVWTSYKTGKSKPVIWSKDLFRFANDILKEFSIGERDVEINEKYRSLGWDNFWENDEWWAESKVKM</sequence>
<dbReference type="OrthoDB" id="880022at2"/>
<dbReference type="Proteomes" id="UP000008461">
    <property type="component" value="Chromosome"/>
</dbReference>
<feature type="signal peptide" evidence="1">
    <location>
        <begin position="1"/>
        <end position="29"/>
    </location>
</feature>
<keyword evidence="3" id="KW-1185">Reference proteome</keyword>
<organism evidence="2 3">
    <name type="scientific">Haliscomenobacter hydrossis (strain ATCC 27775 / DSM 1100 / LMG 10767 / O)</name>
    <dbReference type="NCBI Taxonomy" id="760192"/>
    <lineage>
        <taxon>Bacteria</taxon>
        <taxon>Pseudomonadati</taxon>
        <taxon>Bacteroidota</taxon>
        <taxon>Saprospiria</taxon>
        <taxon>Saprospirales</taxon>
        <taxon>Haliscomenobacteraceae</taxon>
        <taxon>Haliscomenobacter</taxon>
    </lineage>
</organism>
<evidence type="ECO:0008006" key="4">
    <source>
        <dbReference type="Google" id="ProtNLM"/>
    </source>
</evidence>
<name>F4KVA6_HALH1</name>
<dbReference type="KEGG" id="hhy:Halhy_2356"/>
<keyword evidence="1" id="KW-0732">Signal</keyword>
<dbReference type="EMBL" id="CP002691">
    <property type="protein sequence ID" value="AEE50232.1"/>
    <property type="molecule type" value="Genomic_DNA"/>
</dbReference>
<evidence type="ECO:0000313" key="2">
    <source>
        <dbReference type="EMBL" id="AEE50232.1"/>
    </source>
</evidence>
<reference evidence="2 3" key="1">
    <citation type="journal article" date="2011" name="Stand. Genomic Sci.">
        <title>Complete genome sequence of Haliscomenobacter hydrossis type strain (O).</title>
        <authorList>
            <consortium name="US DOE Joint Genome Institute (JGI-PGF)"/>
            <person name="Daligault H."/>
            <person name="Lapidus A."/>
            <person name="Zeytun A."/>
            <person name="Nolan M."/>
            <person name="Lucas S."/>
            <person name="Del Rio T.G."/>
            <person name="Tice H."/>
            <person name="Cheng J.F."/>
            <person name="Tapia R."/>
            <person name="Han C."/>
            <person name="Goodwin L."/>
            <person name="Pitluck S."/>
            <person name="Liolios K."/>
            <person name="Pagani I."/>
            <person name="Ivanova N."/>
            <person name="Huntemann M."/>
            <person name="Mavromatis K."/>
            <person name="Mikhailova N."/>
            <person name="Pati A."/>
            <person name="Chen A."/>
            <person name="Palaniappan K."/>
            <person name="Land M."/>
            <person name="Hauser L."/>
            <person name="Brambilla E.M."/>
            <person name="Rohde M."/>
            <person name="Verbarg S."/>
            <person name="Goker M."/>
            <person name="Bristow J."/>
            <person name="Eisen J.A."/>
            <person name="Markowitz V."/>
            <person name="Hugenholtz P."/>
            <person name="Kyrpides N.C."/>
            <person name="Klenk H.P."/>
            <person name="Woyke T."/>
        </authorList>
    </citation>
    <scope>NUCLEOTIDE SEQUENCE [LARGE SCALE GENOMIC DNA]</scope>
    <source>
        <strain evidence="3">ATCC 27775 / DSM 1100 / LMG 10767 / O</strain>
    </source>
</reference>
<feature type="chain" id="PRO_5003316103" description="Lipoprotein" evidence="1">
    <location>
        <begin position="30"/>
        <end position="289"/>
    </location>
</feature>
<proteinExistence type="predicted"/>
<dbReference type="STRING" id="760192.Halhy_2356"/>
<evidence type="ECO:0000256" key="1">
    <source>
        <dbReference type="SAM" id="SignalP"/>
    </source>
</evidence>
<gene>
    <name evidence="2" type="ordered locus">Halhy_2356</name>
</gene>
<evidence type="ECO:0000313" key="3">
    <source>
        <dbReference type="Proteomes" id="UP000008461"/>
    </source>
</evidence>